<evidence type="ECO:0000259" key="10">
    <source>
        <dbReference type="PROSITE" id="PS50157"/>
    </source>
</evidence>
<keyword evidence="6" id="KW-0539">Nucleus</keyword>
<dbReference type="InterPro" id="IPR013087">
    <property type="entry name" value="Znf_C2H2_type"/>
</dbReference>
<dbReference type="AlphaFoldDB" id="A0A7L0W1N9"/>
<evidence type="ECO:0000313" key="11">
    <source>
        <dbReference type="EMBL" id="NXL84974.1"/>
    </source>
</evidence>
<keyword evidence="5" id="KW-0862">Zinc</keyword>
<evidence type="ECO:0000256" key="1">
    <source>
        <dbReference type="ARBA" id="ARBA00004123"/>
    </source>
</evidence>
<keyword evidence="12" id="KW-1185">Reference proteome</keyword>
<feature type="coiled-coil region" evidence="8">
    <location>
        <begin position="47"/>
        <end position="74"/>
    </location>
</feature>
<feature type="domain" description="C2H2-type" evidence="10">
    <location>
        <begin position="169"/>
        <end position="196"/>
    </location>
</feature>
<name>A0A7L0W1N9_ALELA</name>
<dbReference type="GO" id="GO:0000981">
    <property type="term" value="F:DNA-binding transcription factor activity, RNA polymerase II-specific"/>
    <property type="evidence" value="ECO:0007669"/>
    <property type="project" value="TreeGrafter"/>
</dbReference>
<dbReference type="GO" id="GO:0008270">
    <property type="term" value="F:zinc ion binding"/>
    <property type="evidence" value="ECO:0007669"/>
    <property type="project" value="UniProtKB-KW"/>
</dbReference>
<dbReference type="SUPFAM" id="SSF57667">
    <property type="entry name" value="beta-beta-alpha zinc fingers"/>
    <property type="match status" value="2"/>
</dbReference>
<gene>
    <name evidence="11" type="primary">Znf22_0</name>
    <name evidence="11" type="ORF">ALELAT_R03320</name>
</gene>
<dbReference type="Pfam" id="PF00096">
    <property type="entry name" value="zf-C2H2"/>
    <property type="match status" value="1"/>
</dbReference>
<feature type="domain" description="C2H2-type" evidence="10">
    <location>
        <begin position="197"/>
        <end position="224"/>
    </location>
</feature>
<proteinExistence type="predicted"/>
<evidence type="ECO:0000313" key="12">
    <source>
        <dbReference type="Proteomes" id="UP000562322"/>
    </source>
</evidence>
<dbReference type="PANTHER" id="PTHR23226">
    <property type="entry name" value="ZINC FINGER AND SCAN DOMAIN-CONTAINING"/>
    <property type="match status" value="1"/>
</dbReference>
<feature type="compositionally biased region" description="Polar residues" evidence="9">
    <location>
        <begin position="8"/>
        <end position="22"/>
    </location>
</feature>
<organism evidence="11 12">
    <name type="scientific">Alectura lathami</name>
    <name type="common">Australian brush turkey</name>
    <dbReference type="NCBI Taxonomy" id="81907"/>
    <lineage>
        <taxon>Eukaryota</taxon>
        <taxon>Metazoa</taxon>
        <taxon>Chordata</taxon>
        <taxon>Craniata</taxon>
        <taxon>Vertebrata</taxon>
        <taxon>Euteleostomi</taxon>
        <taxon>Archelosauria</taxon>
        <taxon>Archosauria</taxon>
        <taxon>Dinosauria</taxon>
        <taxon>Saurischia</taxon>
        <taxon>Theropoda</taxon>
        <taxon>Coelurosauria</taxon>
        <taxon>Aves</taxon>
        <taxon>Neognathae</taxon>
        <taxon>Galloanserae</taxon>
        <taxon>Galliformes</taxon>
        <taxon>Megapodiidae</taxon>
        <taxon>Alectura</taxon>
    </lineage>
</organism>
<feature type="compositionally biased region" description="Basic and acidic residues" evidence="9">
    <location>
        <begin position="23"/>
        <end position="32"/>
    </location>
</feature>
<comment type="subcellular location">
    <subcellularLocation>
        <location evidence="1">Nucleus</location>
    </subcellularLocation>
</comment>
<dbReference type="OrthoDB" id="6077919at2759"/>
<dbReference type="PROSITE" id="PS00028">
    <property type="entry name" value="ZINC_FINGER_C2H2_1"/>
    <property type="match status" value="2"/>
</dbReference>
<dbReference type="InterPro" id="IPR036236">
    <property type="entry name" value="Znf_C2H2_sf"/>
</dbReference>
<evidence type="ECO:0000256" key="3">
    <source>
        <dbReference type="ARBA" id="ARBA00022737"/>
    </source>
</evidence>
<feature type="non-terminal residue" evidence="11">
    <location>
        <position position="242"/>
    </location>
</feature>
<evidence type="ECO:0000256" key="9">
    <source>
        <dbReference type="SAM" id="MobiDB-lite"/>
    </source>
</evidence>
<keyword evidence="2" id="KW-0479">Metal-binding</keyword>
<evidence type="ECO:0000256" key="5">
    <source>
        <dbReference type="ARBA" id="ARBA00022833"/>
    </source>
</evidence>
<evidence type="ECO:0000256" key="8">
    <source>
        <dbReference type="SAM" id="Coils"/>
    </source>
</evidence>
<dbReference type="PROSITE" id="PS50157">
    <property type="entry name" value="ZINC_FINGER_C2H2_2"/>
    <property type="match status" value="3"/>
</dbReference>
<evidence type="ECO:0000256" key="4">
    <source>
        <dbReference type="ARBA" id="ARBA00022771"/>
    </source>
</evidence>
<dbReference type="EMBL" id="VXAV01002089">
    <property type="protein sequence ID" value="NXL84974.1"/>
    <property type="molecule type" value="Genomic_DNA"/>
</dbReference>
<feature type="domain" description="C2H2-type" evidence="10">
    <location>
        <begin position="143"/>
        <end position="168"/>
    </location>
</feature>
<keyword evidence="4 7" id="KW-0863">Zinc-finger</keyword>
<keyword evidence="3" id="KW-0677">Repeat</keyword>
<evidence type="ECO:0000256" key="6">
    <source>
        <dbReference type="ARBA" id="ARBA00023242"/>
    </source>
</evidence>
<feature type="non-terminal residue" evidence="11">
    <location>
        <position position="1"/>
    </location>
</feature>
<dbReference type="GO" id="GO:0000978">
    <property type="term" value="F:RNA polymerase II cis-regulatory region sequence-specific DNA binding"/>
    <property type="evidence" value="ECO:0007669"/>
    <property type="project" value="TreeGrafter"/>
</dbReference>
<feature type="region of interest" description="Disordered" evidence="9">
    <location>
        <begin position="1"/>
        <end position="32"/>
    </location>
</feature>
<dbReference type="Gene3D" id="3.30.160.60">
    <property type="entry name" value="Classic Zinc Finger"/>
    <property type="match status" value="3"/>
</dbReference>
<dbReference type="Proteomes" id="UP000562322">
    <property type="component" value="Unassembled WGS sequence"/>
</dbReference>
<dbReference type="PANTHER" id="PTHR23226:SF416">
    <property type="entry name" value="FI01424P"/>
    <property type="match status" value="1"/>
</dbReference>
<dbReference type="SMART" id="SM00355">
    <property type="entry name" value="ZnF_C2H2"/>
    <property type="match status" value="3"/>
</dbReference>
<keyword evidence="8" id="KW-0175">Coiled coil</keyword>
<reference evidence="11 12" key="1">
    <citation type="submission" date="2019-09" db="EMBL/GenBank/DDBJ databases">
        <title>Bird 10,000 Genomes (B10K) Project - Family phase.</title>
        <authorList>
            <person name="Zhang G."/>
        </authorList>
    </citation>
    <scope>NUCLEOTIDE SEQUENCE [LARGE SCALE GENOMIC DNA]</scope>
    <source>
        <strain evidence="11">B10K-DU-001-39</strain>
        <tissue evidence="11">Muscle</tissue>
    </source>
</reference>
<evidence type="ECO:0000256" key="7">
    <source>
        <dbReference type="PROSITE-ProRule" id="PRU00042"/>
    </source>
</evidence>
<dbReference type="GO" id="GO:0005634">
    <property type="term" value="C:nucleus"/>
    <property type="evidence" value="ECO:0007669"/>
    <property type="project" value="UniProtKB-SubCell"/>
</dbReference>
<evidence type="ECO:0000256" key="2">
    <source>
        <dbReference type="ARBA" id="ARBA00022723"/>
    </source>
</evidence>
<protein>
    <submittedName>
        <fullName evidence="11">ZNF22 protein</fullName>
    </submittedName>
</protein>
<sequence length="242" mass="27648">MADPVKSCESSSSQLTWPQSEEPSQKEAGESRESEIKYCLLSVKDHRVLQELVVDRLEEQVKNHEQEGLGHTEELKVLSEGQRENIFQNDGLGCQKGEKSQNTSLKITFEKKQAVVSRKRCYDVRDFQDNVIAGRASLGQTPYQCTVCSRNFSLNLLQHQRTHTTTKPHQCMQCGKIFTCKATPIQHREVHWRQSTFECSECGDHFRFSSSLTLHLKTHKGEKHPYLCPQCGQCFCNASELV</sequence>
<comment type="caution">
    <text evidence="11">The sequence shown here is derived from an EMBL/GenBank/DDBJ whole genome shotgun (WGS) entry which is preliminary data.</text>
</comment>
<accession>A0A7L0W1N9</accession>